<keyword evidence="6" id="KW-0472">Membrane</keyword>
<evidence type="ECO:0000256" key="6">
    <source>
        <dbReference type="ARBA" id="ARBA00023136"/>
    </source>
</evidence>
<dbReference type="Proteomes" id="UP000217736">
    <property type="component" value="Chromosome"/>
</dbReference>
<dbReference type="InterPro" id="IPR004869">
    <property type="entry name" value="MMPL_dom"/>
</dbReference>
<dbReference type="InterPro" id="IPR001036">
    <property type="entry name" value="Acrflvin-R"/>
</dbReference>
<dbReference type="KEGG" id="mshg:MSG_01442"/>
<dbReference type="SUPFAM" id="SSF82866">
    <property type="entry name" value="Multidrug efflux transporter AcrB transmembrane domain"/>
    <property type="match status" value="2"/>
</dbReference>
<comment type="similarity">
    <text evidence="2">Belongs to the resistance-nodulation-cell division (RND) (TC 2.A.6) family. MmpL subfamily.</text>
</comment>
<accession>A0A1Z4EF70</accession>
<dbReference type="OrthoDB" id="7051771at2"/>
<dbReference type="GO" id="GO:0005886">
    <property type="term" value="C:plasma membrane"/>
    <property type="evidence" value="ECO:0007669"/>
    <property type="project" value="UniProtKB-SubCell"/>
</dbReference>
<name>A0A1Z4EF70_9MYCO</name>
<protein>
    <submittedName>
        <fullName evidence="7">Membrane protein</fullName>
    </submittedName>
</protein>
<evidence type="ECO:0000313" key="7">
    <source>
        <dbReference type="EMBL" id="BAX91598.1"/>
    </source>
</evidence>
<dbReference type="GO" id="GO:0022857">
    <property type="term" value="F:transmembrane transporter activity"/>
    <property type="evidence" value="ECO:0007669"/>
    <property type="project" value="InterPro"/>
</dbReference>
<dbReference type="PRINTS" id="PR00702">
    <property type="entry name" value="ACRIFLAVINRP"/>
</dbReference>
<evidence type="ECO:0000256" key="1">
    <source>
        <dbReference type="ARBA" id="ARBA00004651"/>
    </source>
</evidence>
<evidence type="ECO:0000256" key="5">
    <source>
        <dbReference type="ARBA" id="ARBA00022989"/>
    </source>
</evidence>
<sequence>MLQRLARLALAAPRRIVALVALMTAGAAVFGAPAAASLSASGFEDPASGSAHATRLLTDVFHKGVLQLVFIVADDRGIDSPDARTASNRIIEKLTHAPGVTAVVSAWTSSPQASVALLSANRRAGLIVADLNGREAQAARQAQMIVDSVNADIVPAFPGVSVKSGGSAMVYSQIVQQTLRDVFTMESIAIPMSLLVLVWVFGGVRVALLPLAAAAVAIAGSFAFLRLMAIWAEVSIFALSLTTALGLALAVDYTLLMISRYRDELTAGSDPAQALTTMMTTAGRTILFSALTVALSMTTMVLFPIPFLRSFAYGGIATVVLSAVAAIVLTPAGIALLGARLDERAGRRRVDGDVGNDAVVRQGFWYRWSRFVIRHAIVVGLAVAVLLISSGIPFFGFRWGFPDDRVLPRSASAHQVGDELRTEFVAQSGTGAILVVPDARGLVSADVERYAAQASRVVDVAAVSAPTATFVGGRAVGPPSPDAAGAADGSLYLSVTSVAPPFSAASEAQLDGLRALPGPGGRVVLMTGVAALNRDSVGAISARLPLVLGLIAAITYVVLFLLTRSVVLPAKALVLNTLSLTAAFGALVWIFQDGHLGGLGTTPSGTLVANIPVLLFCIAFGLAMDYEVFLLARIREFWVAGTASAAANDESVARGLAHTGRVVTAAAIIMAISFAGLIAAQVSFMRMFGLGLALAVVVDATLVRMMLLPALMHLLGRWNWWAPRWLQRDRKPTLE</sequence>
<dbReference type="EMBL" id="AP018164">
    <property type="protein sequence ID" value="BAX91598.1"/>
    <property type="molecule type" value="Genomic_DNA"/>
</dbReference>
<dbReference type="AlphaFoldDB" id="A0A1Z4EF70"/>
<keyword evidence="4" id="KW-0812">Transmembrane</keyword>
<dbReference type="RefSeq" id="WP_096438291.1">
    <property type="nucleotide sequence ID" value="NZ_AP018164.1"/>
</dbReference>
<dbReference type="Pfam" id="PF03176">
    <property type="entry name" value="MMPL"/>
    <property type="match status" value="2"/>
</dbReference>
<evidence type="ECO:0000313" key="8">
    <source>
        <dbReference type="Proteomes" id="UP000217736"/>
    </source>
</evidence>
<dbReference type="Gene3D" id="1.20.1640.10">
    <property type="entry name" value="Multidrug efflux transporter AcrB transmembrane domain"/>
    <property type="match status" value="2"/>
</dbReference>
<dbReference type="PANTHER" id="PTHR33406:SF11">
    <property type="entry name" value="MEMBRANE PROTEIN SCO6666-RELATED"/>
    <property type="match status" value="1"/>
</dbReference>
<evidence type="ECO:0000256" key="3">
    <source>
        <dbReference type="ARBA" id="ARBA00022475"/>
    </source>
</evidence>
<reference evidence="8" key="1">
    <citation type="submission" date="2017-06" db="EMBL/GenBank/DDBJ databases">
        <title>Complete Genome Sequence of Mycobacterium shigaense.</title>
        <authorList>
            <person name="Fukano H."/>
            <person name="Yoshida M."/>
            <person name="Kazumi Y."/>
            <person name="Ogura Y."/>
            <person name="Mitarai S."/>
            <person name="Hayashi T."/>
            <person name="Hoshino Y."/>
        </authorList>
    </citation>
    <scope>NUCLEOTIDE SEQUENCE [LARGE SCALE GENOMIC DNA]</scope>
    <source>
        <strain evidence="8">UN-152</strain>
    </source>
</reference>
<keyword evidence="5" id="KW-1133">Transmembrane helix</keyword>
<keyword evidence="8" id="KW-1185">Reference proteome</keyword>
<evidence type="ECO:0000256" key="2">
    <source>
        <dbReference type="ARBA" id="ARBA00010157"/>
    </source>
</evidence>
<dbReference type="InterPro" id="IPR050545">
    <property type="entry name" value="Mycobact_MmpL"/>
</dbReference>
<organism evidence="7 8">
    <name type="scientific">Mycobacterium shigaense</name>
    <dbReference type="NCBI Taxonomy" id="722731"/>
    <lineage>
        <taxon>Bacteria</taxon>
        <taxon>Bacillati</taxon>
        <taxon>Actinomycetota</taxon>
        <taxon>Actinomycetes</taxon>
        <taxon>Mycobacteriales</taxon>
        <taxon>Mycobacteriaceae</taxon>
        <taxon>Mycobacterium</taxon>
        <taxon>Mycobacterium simiae complex</taxon>
    </lineage>
</organism>
<dbReference type="PROSITE" id="PS50156">
    <property type="entry name" value="SSD"/>
    <property type="match status" value="1"/>
</dbReference>
<dbReference type="InterPro" id="IPR000731">
    <property type="entry name" value="SSD"/>
</dbReference>
<dbReference type="PANTHER" id="PTHR33406">
    <property type="entry name" value="MEMBRANE PROTEIN MJ1562-RELATED"/>
    <property type="match status" value="1"/>
</dbReference>
<gene>
    <name evidence="7" type="ORF">MSG_01442</name>
</gene>
<comment type="subcellular location">
    <subcellularLocation>
        <location evidence="1">Cell membrane</location>
        <topology evidence="1">Multi-pass membrane protein</topology>
    </subcellularLocation>
</comment>
<evidence type="ECO:0000256" key="4">
    <source>
        <dbReference type="ARBA" id="ARBA00022692"/>
    </source>
</evidence>
<keyword evidence="3" id="KW-1003">Cell membrane</keyword>
<proteinExistence type="inferred from homology"/>